<feature type="transmembrane region" description="Helical" evidence="7">
    <location>
        <begin position="193"/>
        <end position="219"/>
    </location>
</feature>
<evidence type="ECO:0000256" key="1">
    <source>
        <dbReference type="ARBA" id="ARBA00004141"/>
    </source>
</evidence>
<protein>
    <recommendedName>
        <fullName evidence="8">Citrate transporter-like domain-containing protein</fullName>
    </recommendedName>
</protein>
<evidence type="ECO:0000256" key="6">
    <source>
        <dbReference type="ARBA" id="ARBA00023136"/>
    </source>
</evidence>
<feature type="domain" description="Citrate transporter-like" evidence="8">
    <location>
        <begin position="69"/>
        <end position="447"/>
    </location>
</feature>
<dbReference type="AlphaFoldDB" id="A0A2J8B1V4"/>
<feature type="transmembrane region" description="Helical" evidence="7">
    <location>
        <begin position="443"/>
        <end position="460"/>
    </location>
</feature>
<proteinExistence type="inferred from homology"/>
<dbReference type="EMBL" id="NBZD01000002">
    <property type="protein sequence ID" value="PNH18748.1"/>
    <property type="molecule type" value="Genomic_DNA"/>
</dbReference>
<evidence type="ECO:0000256" key="5">
    <source>
        <dbReference type="ARBA" id="ARBA00022989"/>
    </source>
</evidence>
<evidence type="ECO:0000256" key="3">
    <source>
        <dbReference type="ARBA" id="ARBA00022448"/>
    </source>
</evidence>
<feature type="transmembrane region" description="Helical" evidence="7">
    <location>
        <begin position="240"/>
        <end position="260"/>
    </location>
</feature>
<feature type="transmembrane region" description="Helical" evidence="7">
    <location>
        <begin position="416"/>
        <end position="436"/>
    </location>
</feature>
<dbReference type="Proteomes" id="UP000236394">
    <property type="component" value="Unassembled WGS sequence"/>
</dbReference>
<evidence type="ECO:0000256" key="7">
    <source>
        <dbReference type="SAM" id="Phobius"/>
    </source>
</evidence>
<reference evidence="10" key="1">
    <citation type="submission" date="2017-04" db="EMBL/GenBank/DDBJ databases">
        <authorList>
            <person name="Bumgarner R.E."/>
            <person name="Fredricks D.N."/>
            <person name="Srinivasan S."/>
        </authorList>
    </citation>
    <scope>NUCLEOTIDE SEQUENCE [LARGE SCALE GENOMIC DNA]</scope>
    <source>
        <strain evidence="10">KA00405</strain>
    </source>
</reference>
<evidence type="ECO:0000256" key="2">
    <source>
        <dbReference type="ARBA" id="ARBA00006772"/>
    </source>
</evidence>
<comment type="similarity">
    <text evidence="2">Belongs to the SLC13A/DASS transporter (TC 2.A.47) family. NADC subfamily.</text>
</comment>
<feature type="transmembrane region" description="Helical" evidence="7">
    <location>
        <begin position="29"/>
        <end position="48"/>
    </location>
</feature>
<feature type="transmembrane region" description="Helical" evidence="7">
    <location>
        <begin position="60"/>
        <end position="91"/>
    </location>
</feature>
<organism evidence="9 10">
    <name type="scientific">Mageeibacillus indolicus</name>
    <dbReference type="NCBI Taxonomy" id="884684"/>
    <lineage>
        <taxon>Bacteria</taxon>
        <taxon>Bacillati</taxon>
        <taxon>Bacillota</taxon>
        <taxon>Clostridia</taxon>
        <taxon>Eubacteriales</taxon>
        <taxon>Oscillospiraceae</taxon>
        <taxon>Mageeibacillus</taxon>
    </lineage>
</organism>
<feature type="transmembrane region" description="Helical" evidence="7">
    <location>
        <begin position="480"/>
        <end position="503"/>
    </location>
</feature>
<dbReference type="GO" id="GO:0022857">
    <property type="term" value="F:transmembrane transporter activity"/>
    <property type="evidence" value="ECO:0007669"/>
    <property type="project" value="TreeGrafter"/>
</dbReference>
<evidence type="ECO:0000313" key="10">
    <source>
        <dbReference type="Proteomes" id="UP000236394"/>
    </source>
</evidence>
<feature type="transmembrane region" description="Helical" evidence="7">
    <location>
        <begin position="323"/>
        <end position="342"/>
    </location>
</feature>
<keyword evidence="3" id="KW-0813">Transport</keyword>
<feature type="transmembrane region" description="Helical" evidence="7">
    <location>
        <begin position="357"/>
        <end position="377"/>
    </location>
</feature>
<comment type="subcellular location">
    <subcellularLocation>
        <location evidence="1">Membrane</location>
        <topology evidence="1">Multi-pass membrane protein</topology>
    </subcellularLocation>
</comment>
<feature type="transmembrane region" description="Helical" evidence="7">
    <location>
        <begin position="389"/>
        <end position="410"/>
    </location>
</feature>
<keyword evidence="4 7" id="KW-0812">Transmembrane</keyword>
<dbReference type="PANTHER" id="PTHR10283">
    <property type="entry name" value="SOLUTE CARRIER FAMILY 13 MEMBER"/>
    <property type="match status" value="1"/>
</dbReference>
<evidence type="ECO:0000259" key="8">
    <source>
        <dbReference type="Pfam" id="PF03600"/>
    </source>
</evidence>
<accession>A0A2J8B1V4</accession>
<keyword evidence="5 7" id="KW-1133">Transmembrane helix</keyword>
<evidence type="ECO:0000313" key="9">
    <source>
        <dbReference type="EMBL" id="PNH18748.1"/>
    </source>
</evidence>
<evidence type="ECO:0000256" key="4">
    <source>
        <dbReference type="ARBA" id="ARBA00022692"/>
    </source>
</evidence>
<feature type="transmembrane region" description="Helical" evidence="7">
    <location>
        <begin position="148"/>
        <end position="173"/>
    </location>
</feature>
<sequence length="507" mass="54261">MSSPTKNENFISAQSRHCHRRSSCKDLLIGYPWVLFWAALPLVLALSLPLPSVLSRSGAAVLGIFAGTLVLWFTTAIDWPSLLLLLGLAMIPELGMNKVLAASLGSGTVAFLIFTFTCTYALTTTGVVKQVALLCIRNRLAASGGRRFMCLYFAAVLLLGLFLSPTILFILFLPLHHETCALLKLERGSRSAAALMIGQTFLCALSSGMTPISHVFAILAMDYYQNVFKKVIGYGQYMAVMLPVGLAGAAIIVTSLIIWARREMPALSAVLQADNWPKHVEKWQPQGREIKILFVFILVVVLWLLPSFLPAQTEGMGKWLKQLGTAWPPLLGAVLLFLLGSTERPLIKFKETTAQGIAWGSILMCAATLAMGMALTERTLGLNNFLHQLLAKVTAEVSAPVLLLIIAVWATLQTNFSSNIVTVSLVTTVALPLAAAGGRLNPAIVACFIGFLASCSFAAPSAHPNVALAIGTGYVTTGQMLVSGLAAGAMMVGLLAVVGYPLAELIF</sequence>
<dbReference type="PANTHER" id="PTHR10283:SF82">
    <property type="entry name" value="SOLUTE CARRIER FAMILY 13 MEMBER 2"/>
    <property type="match status" value="1"/>
</dbReference>
<comment type="caution">
    <text evidence="9">The sequence shown here is derived from an EMBL/GenBank/DDBJ whole genome shotgun (WGS) entry which is preliminary data.</text>
</comment>
<feature type="transmembrane region" description="Helical" evidence="7">
    <location>
        <begin position="292"/>
        <end position="311"/>
    </location>
</feature>
<keyword evidence="6 7" id="KW-0472">Membrane</keyword>
<dbReference type="GO" id="GO:0005886">
    <property type="term" value="C:plasma membrane"/>
    <property type="evidence" value="ECO:0007669"/>
    <property type="project" value="TreeGrafter"/>
</dbReference>
<dbReference type="RefSeq" id="WP_102892440.1">
    <property type="nucleotide sequence ID" value="NZ_NBZD01000002.1"/>
</dbReference>
<gene>
    <name evidence="9" type="ORF">B7R76_04110</name>
</gene>
<dbReference type="Pfam" id="PF03600">
    <property type="entry name" value="CitMHS"/>
    <property type="match status" value="1"/>
</dbReference>
<name>A0A2J8B1V4_9FIRM</name>
<dbReference type="InterPro" id="IPR004680">
    <property type="entry name" value="Cit_transptr-like_dom"/>
</dbReference>